<proteinExistence type="predicted"/>
<evidence type="ECO:0000313" key="1">
    <source>
        <dbReference type="EMBL" id="MBB5287542.1"/>
    </source>
</evidence>
<name>A0A840U0W9_9BACT</name>
<dbReference type="InterPro" id="IPR032593">
    <property type="entry name" value="DUF4907"/>
</dbReference>
<gene>
    <name evidence="1" type="ORF">HNQ92_005706</name>
</gene>
<evidence type="ECO:0000313" key="2">
    <source>
        <dbReference type="Proteomes" id="UP000557307"/>
    </source>
</evidence>
<dbReference type="EMBL" id="JACHGF010000020">
    <property type="protein sequence ID" value="MBB5287542.1"/>
    <property type="molecule type" value="Genomic_DNA"/>
</dbReference>
<dbReference type="AlphaFoldDB" id="A0A840U0W9"/>
<dbReference type="Proteomes" id="UP000557307">
    <property type="component" value="Unassembled WGS sequence"/>
</dbReference>
<protein>
    <recommendedName>
        <fullName evidence="3">DUF4907 domain-containing protein</fullName>
    </recommendedName>
</protein>
<accession>A0A840U0W9</accession>
<comment type="caution">
    <text evidence="1">The sequence shown here is derived from an EMBL/GenBank/DDBJ whole genome shotgun (WGS) entry which is preliminary data.</text>
</comment>
<keyword evidence="2" id="KW-1185">Reference proteome</keyword>
<dbReference type="Pfam" id="PF16250">
    <property type="entry name" value="DUF4907"/>
    <property type="match status" value="1"/>
</dbReference>
<reference evidence="1 2" key="1">
    <citation type="submission" date="2020-08" db="EMBL/GenBank/DDBJ databases">
        <title>Genomic Encyclopedia of Type Strains, Phase IV (KMG-IV): sequencing the most valuable type-strain genomes for metagenomic binning, comparative biology and taxonomic classification.</title>
        <authorList>
            <person name="Goeker M."/>
        </authorList>
    </citation>
    <scope>NUCLEOTIDE SEQUENCE [LARGE SCALE GENOMIC DNA]</scope>
    <source>
        <strain evidence="1 2">DSM 105074</strain>
    </source>
</reference>
<sequence>MVFSRKSTFTLEVQPTASGWGYLIRQEGRVVIDQPTIPVVPGQRSFATRQQAQRVGELVLTKMRAGRFPPTLSLPELDSLGAL</sequence>
<organism evidence="1 2">
    <name type="scientific">Rhabdobacter roseus</name>
    <dbReference type="NCBI Taxonomy" id="1655419"/>
    <lineage>
        <taxon>Bacteria</taxon>
        <taxon>Pseudomonadati</taxon>
        <taxon>Bacteroidota</taxon>
        <taxon>Cytophagia</taxon>
        <taxon>Cytophagales</taxon>
        <taxon>Cytophagaceae</taxon>
        <taxon>Rhabdobacter</taxon>
    </lineage>
</organism>
<evidence type="ECO:0008006" key="3">
    <source>
        <dbReference type="Google" id="ProtNLM"/>
    </source>
</evidence>